<dbReference type="Pfam" id="PF00186">
    <property type="entry name" value="DHFR_1"/>
    <property type="match status" value="1"/>
</dbReference>
<dbReference type="InterPro" id="IPR001796">
    <property type="entry name" value="DHFR_dom"/>
</dbReference>
<dbReference type="GO" id="GO:0050661">
    <property type="term" value="F:NADP binding"/>
    <property type="evidence" value="ECO:0007669"/>
    <property type="project" value="InterPro"/>
</dbReference>
<evidence type="ECO:0000256" key="7">
    <source>
        <dbReference type="PIRNR" id="PIRNR000194"/>
    </source>
</evidence>
<dbReference type="SUPFAM" id="SSF53597">
    <property type="entry name" value="Dihydrofolate reductase-like"/>
    <property type="match status" value="1"/>
</dbReference>
<dbReference type="eggNOG" id="COG0262">
    <property type="taxonomic scope" value="Bacteria"/>
</dbReference>
<name>K6W694_9MICO</name>
<dbReference type="Proteomes" id="UP000008495">
    <property type="component" value="Unassembled WGS sequence"/>
</dbReference>
<sequence length="179" mass="19689">MTVADSPMDMTPHPPGSEEIVLVAMVSANRVIGDGHDQPWHLREDQQRFRRMTMGHPLLMGRRTWEAIGRPLPGRPAVVLTRDTGWSAEGVTVAHDPVAGLNAARALPGADRIMVIGGGQVYEALLPFATHAEITEVDAESPGETLFPELTGPDWVETGRDDRFAFAFVTYQHTARTRR</sequence>
<dbReference type="EMBL" id="BAGZ01000005">
    <property type="protein sequence ID" value="GAB77352.1"/>
    <property type="molecule type" value="Genomic_DNA"/>
</dbReference>
<dbReference type="GO" id="GO:0046654">
    <property type="term" value="P:tetrahydrofolate biosynthetic process"/>
    <property type="evidence" value="ECO:0007669"/>
    <property type="project" value="UniProtKB-UniPathway"/>
</dbReference>
<evidence type="ECO:0000313" key="9">
    <source>
        <dbReference type="EMBL" id="GAB77352.1"/>
    </source>
</evidence>
<organism evidence="9 10">
    <name type="scientific">Austwickia chelonae NBRC 105200</name>
    <dbReference type="NCBI Taxonomy" id="1184607"/>
    <lineage>
        <taxon>Bacteria</taxon>
        <taxon>Bacillati</taxon>
        <taxon>Actinomycetota</taxon>
        <taxon>Actinomycetes</taxon>
        <taxon>Micrococcales</taxon>
        <taxon>Dermatophilaceae</taxon>
        <taxon>Austwickia</taxon>
    </lineage>
</organism>
<evidence type="ECO:0000256" key="5">
    <source>
        <dbReference type="ARBA" id="ARBA00022857"/>
    </source>
</evidence>
<dbReference type="PRINTS" id="PR00070">
    <property type="entry name" value="DHFR"/>
</dbReference>
<dbReference type="InterPro" id="IPR024072">
    <property type="entry name" value="DHFR-like_dom_sf"/>
</dbReference>
<comment type="similarity">
    <text evidence="2 7">Belongs to the dihydrofolate reductase family.</text>
</comment>
<dbReference type="STRING" id="100225.SAMN05421595_1180"/>
<keyword evidence="6 7" id="KW-0560">Oxidoreductase</keyword>
<evidence type="ECO:0000313" key="10">
    <source>
        <dbReference type="Proteomes" id="UP000008495"/>
    </source>
</evidence>
<dbReference type="PANTHER" id="PTHR48069:SF3">
    <property type="entry name" value="DIHYDROFOLATE REDUCTASE"/>
    <property type="match status" value="1"/>
</dbReference>
<dbReference type="Gene3D" id="3.40.430.10">
    <property type="entry name" value="Dihydrofolate Reductase, subunit A"/>
    <property type="match status" value="1"/>
</dbReference>
<keyword evidence="10" id="KW-1185">Reference proteome</keyword>
<evidence type="ECO:0000256" key="6">
    <source>
        <dbReference type="ARBA" id="ARBA00023002"/>
    </source>
</evidence>
<evidence type="ECO:0000256" key="3">
    <source>
        <dbReference type="ARBA" id="ARBA00012856"/>
    </source>
</evidence>
<evidence type="ECO:0000256" key="2">
    <source>
        <dbReference type="ARBA" id="ARBA00009539"/>
    </source>
</evidence>
<comment type="pathway">
    <text evidence="1 7">Cofactor biosynthesis; tetrahydrofolate biosynthesis; 5,6,7,8-tetrahydrofolate from 7,8-dihydrofolate: step 1/1.</text>
</comment>
<dbReference type="PANTHER" id="PTHR48069">
    <property type="entry name" value="DIHYDROFOLATE REDUCTASE"/>
    <property type="match status" value="1"/>
</dbReference>
<comment type="caution">
    <text evidence="9">The sequence shown here is derived from an EMBL/GenBank/DDBJ whole genome shotgun (WGS) entry which is preliminary data.</text>
</comment>
<dbReference type="GO" id="GO:0005829">
    <property type="term" value="C:cytosol"/>
    <property type="evidence" value="ECO:0007669"/>
    <property type="project" value="TreeGrafter"/>
</dbReference>
<dbReference type="GO" id="GO:0006730">
    <property type="term" value="P:one-carbon metabolic process"/>
    <property type="evidence" value="ECO:0007669"/>
    <property type="project" value="UniProtKB-KW"/>
</dbReference>
<dbReference type="GO" id="GO:0046452">
    <property type="term" value="P:dihydrofolate metabolic process"/>
    <property type="evidence" value="ECO:0007669"/>
    <property type="project" value="TreeGrafter"/>
</dbReference>
<dbReference type="CDD" id="cd00209">
    <property type="entry name" value="DHFR"/>
    <property type="match status" value="1"/>
</dbReference>
<protein>
    <recommendedName>
        <fullName evidence="3 7">Dihydrofolate reductase</fullName>
        <ecNumber evidence="3 7">1.5.1.3</ecNumber>
    </recommendedName>
</protein>
<dbReference type="RefSeq" id="WP_006502104.1">
    <property type="nucleotide sequence ID" value="NZ_BAGZ01000005.1"/>
</dbReference>
<dbReference type="GO" id="GO:0004146">
    <property type="term" value="F:dihydrofolate reductase activity"/>
    <property type="evidence" value="ECO:0007669"/>
    <property type="project" value="UniProtKB-EC"/>
</dbReference>
<dbReference type="InterPro" id="IPR012259">
    <property type="entry name" value="DHFR"/>
</dbReference>
<feature type="domain" description="DHFR" evidence="8">
    <location>
        <begin position="19"/>
        <end position="179"/>
    </location>
</feature>
<dbReference type="AlphaFoldDB" id="K6W694"/>
<comment type="function">
    <text evidence="7">Key enzyme in folate metabolism. Catalyzes an essential reaction for de novo glycine and purine synthesis, and for DNA precursor synthesis.</text>
</comment>
<comment type="catalytic activity">
    <reaction evidence="7">
        <text>(6S)-5,6,7,8-tetrahydrofolate + NADP(+) = 7,8-dihydrofolate + NADPH + H(+)</text>
        <dbReference type="Rhea" id="RHEA:15009"/>
        <dbReference type="ChEBI" id="CHEBI:15378"/>
        <dbReference type="ChEBI" id="CHEBI:57451"/>
        <dbReference type="ChEBI" id="CHEBI:57453"/>
        <dbReference type="ChEBI" id="CHEBI:57783"/>
        <dbReference type="ChEBI" id="CHEBI:58349"/>
        <dbReference type="EC" id="1.5.1.3"/>
    </reaction>
</comment>
<evidence type="ECO:0000256" key="4">
    <source>
        <dbReference type="ARBA" id="ARBA00022563"/>
    </source>
</evidence>
<accession>K6W694</accession>
<dbReference type="GO" id="GO:0046655">
    <property type="term" value="P:folic acid metabolic process"/>
    <property type="evidence" value="ECO:0007669"/>
    <property type="project" value="TreeGrafter"/>
</dbReference>
<dbReference type="PIRSF" id="PIRSF000194">
    <property type="entry name" value="DHFR"/>
    <property type="match status" value="1"/>
</dbReference>
<dbReference type="EC" id="1.5.1.3" evidence="3 7"/>
<gene>
    <name evidence="9" type="primary">folA</name>
    <name evidence="9" type="ORF">AUCHE_05_02610</name>
</gene>
<keyword evidence="5 7" id="KW-0521">NADP</keyword>
<reference evidence="9 10" key="1">
    <citation type="submission" date="2012-08" db="EMBL/GenBank/DDBJ databases">
        <title>Whole genome shotgun sequence of Austwickia chelonae NBRC 105200.</title>
        <authorList>
            <person name="Yoshida I."/>
            <person name="Hosoyama A."/>
            <person name="Tsuchikane K."/>
            <person name="Katsumata H."/>
            <person name="Ando Y."/>
            <person name="Ohji S."/>
            <person name="Hamada M."/>
            <person name="Tamura T."/>
            <person name="Yamazoe A."/>
            <person name="Yamazaki S."/>
            <person name="Fujita N."/>
        </authorList>
    </citation>
    <scope>NUCLEOTIDE SEQUENCE [LARGE SCALE GENOMIC DNA]</scope>
    <source>
        <strain evidence="9 10">NBRC 105200</strain>
    </source>
</reference>
<evidence type="ECO:0000259" key="8">
    <source>
        <dbReference type="PROSITE" id="PS51330"/>
    </source>
</evidence>
<keyword evidence="4 7" id="KW-0554">One-carbon metabolism</keyword>
<dbReference type="UniPathway" id="UPA00077">
    <property type="reaction ID" value="UER00158"/>
</dbReference>
<dbReference type="PROSITE" id="PS51330">
    <property type="entry name" value="DHFR_2"/>
    <property type="match status" value="1"/>
</dbReference>
<proteinExistence type="inferred from homology"/>
<evidence type="ECO:0000256" key="1">
    <source>
        <dbReference type="ARBA" id="ARBA00004903"/>
    </source>
</evidence>